<dbReference type="RefSeq" id="WP_240431897.1">
    <property type="nucleotide sequence ID" value="NZ_KZ987724.1"/>
</dbReference>
<dbReference type="Proteomes" id="UP000608420">
    <property type="component" value="Unassembled WGS sequence"/>
</dbReference>
<keyword evidence="2" id="KW-1185">Reference proteome</keyword>
<comment type="caution">
    <text evidence="1">The sequence shown here is derived from an EMBL/GenBank/DDBJ whole genome shotgun (WGS) entry which is preliminary data.</text>
</comment>
<evidence type="ECO:0000313" key="2">
    <source>
        <dbReference type="Proteomes" id="UP000608420"/>
    </source>
</evidence>
<organism evidence="1 2">
    <name type="scientific">Paenibacillus aceti</name>
    <dbReference type="NCBI Taxonomy" id="1820010"/>
    <lineage>
        <taxon>Bacteria</taxon>
        <taxon>Bacillati</taxon>
        <taxon>Bacillota</taxon>
        <taxon>Bacilli</taxon>
        <taxon>Bacillales</taxon>
        <taxon>Paenibacillaceae</taxon>
        <taxon>Paenibacillus</taxon>
    </lineage>
</organism>
<protein>
    <submittedName>
        <fullName evidence="1">Uncharacterized protein</fullName>
    </submittedName>
</protein>
<reference evidence="2" key="1">
    <citation type="journal article" date="2019" name="Int. J. Syst. Evol. Microbiol.">
        <title>The Global Catalogue of Microorganisms (GCM) 10K type strain sequencing project: providing services to taxonomists for standard genome sequencing and annotation.</title>
        <authorList>
            <consortium name="The Broad Institute Genomics Platform"/>
            <consortium name="The Broad Institute Genome Sequencing Center for Infectious Disease"/>
            <person name="Wu L."/>
            <person name="Ma J."/>
        </authorList>
    </citation>
    <scope>NUCLEOTIDE SEQUENCE [LARGE SCALE GENOMIC DNA]</scope>
    <source>
        <strain evidence="2">CGMCC 1.15420</strain>
    </source>
</reference>
<sequence>MPWPMVHFAVSEELAAGQASPNLLLGSIAPDAIHVRGNITRAEKGRTHLVQNDILPEAEQIFEKCTEYLRKCSEPGGKDFIVG</sequence>
<evidence type="ECO:0000313" key="1">
    <source>
        <dbReference type="EMBL" id="GGG06264.1"/>
    </source>
</evidence>
<name>A0ABQ1VYU9_9BACL</name>
<dbReference type="EMBL" id="BMIW01000022">
    <property type="protein sequence ID" value="GGG06264.1"/>
    <property type="molecule type" value="Genomic_DNA"/>
</dbReference>
<proteinExistence type="predicted"/>
<accession>A0ABQ1VYU9</accession>
<gene>
    <name evidence="1" type="ORF">GCM10010913_30140</name>
</gene>